<organism evidence="2 3">
    <name type="scientific">Telluria mixta</name>
    <dbReference type="NCBI Taxonomy" id="34071"/>
    <lineage>
        <taxon>Bacteria</taxon>
        <taxon>Pseudomonadati</taxon>
        <taxon>Pseudomonadota</taxon>
        <taxon>Betaproteobacteria</taxon>
        <taxon>Burkholderiales</taxon>
        <taxon>Oxalobacteraceae</taxon>
        <taxon>Telluria group</taxon>
        <taxon>Telluria</taxon>
    </lineage>
</organism>
<dbReference type="EMBL" id="JANUHC010000003">
    <property type="protein sequence ID" value="MCS0630027.1"/>
    <property type="molecule type" value="Genomic_DNA"/>
</dbReference>
<sequence length="133" mass="13883">MTPHSFNFLQNPRLHLLCLAAAILIYLTIITAGNVPGFRADVGAYAPGAVLHSIAYAVLAALWFGGSRGTPLARACKAVLAIAAMGAGDEYVQSFFPYRGASVHDWAVDVSAAIVASSVMALLAARIAVGVRR</sequence>
<keyword evidence="3" id="KW-1185">Reference proteome</keyword>
<dbReference type="NCBIfam" id="NF037970">
    <property type="entry name" value="vanZ_1"/>
    <property type="match status" value="1"/>
</dbReference>
<evidence type="ECO:0000256" key="1">
    <source>
        <dbReference type="SAM" id="Phobius"/>
    </source>
</evidence>
<dbReference type="Proteomes" id="UP001165263">
    <property type="component" value="Unassembled WGS sequence"/>
</dbReference>
<gene>
    <name evidence="2" type="ORF">NX786_11855</name>
</gene>
<protein>
    <submittedName>
        <fullName evidence="2">VanZ family protein</fullName>
    </submittedName>
</protein>
<evidence type="ECO:0000313" key="3">
    <source>
        <dbReference type="Proteomes" id="UP001165263"/>
    </source>
</evidence>
<feature type="transmembrane region" description="Helical" evidence="1">
    <location>
        <begin position="42"/>
        <end position="66"/>
    </location>
</feature>
<name>A0ABT2BY06_9BURK</name>
<comment type="caution">
    <text evidence="2">The sequence shown here is derived from an EMBL/GenBank/DDBJ whole genome shotgun (WGS) entry which is preliminary data.</text>
</comment>
<proteinExistence type="predicted"/>
<keyword evidence="1" id="KW-0812">Transmembrane</keyword>
<dbReference type="RefSeq" id="WP_259449115.1">
    <property type="nucleotide sequence ID" value="NZ_CP119520.1"/>
</dbReference>
<reference evidence="2" key="1">
    <citation type="submission" date="2022-08" db="EMBL/GenBank/DDBJ databases">
        <title>Reclassification of Massilia species as members of the genera Telluria, Duganella, Pseudoduganella, Mokoshia gen. nov. and Zemynaea gen. nov. using orthogonal and non-orthogonal genome-based approaches.</title>
        <authorList>
            <person name="Bowman J.P."/>
        </authorList>
    </citation>
    <scope>NUCLEOTIDE SEQUENCE</scope>
    <source>
        <strain evidence="2">LMG 11547</strain>
    </source>
</reference>
<keyword evidence="1" id="KW-0472">Membrane</keyword>
<keyword evidence="1" id="KW-1133">Transmembrane helix</keyword>
<feature type="transmembrane region" description="Helical" evidence="1">
    <location>
        <begin position="110"/>
        <end position="129"/>
    </location>
</feature>
<evidence type="ECO:0000313" key="2">
    <source>
        <dbReference type="EMBL" id="MCS0630027.1"/>
    </source>
</evidence>
<accession>A0ABT2BY06</accession>